<keyword evidence="2" id="KW-1185">Reference proteome</keyword>
<organism evidence="1 2">
    <name type="scientific">Weissella soli</name>
    <dbReference type="NCBI Taxonomy" id="155866"/>
    <lineage>
        <taxon>Bacteria</taxon>
        <taxon>Bacillati</taxon>
        <taxon>Bacillota</taxon>
        <taxon>Bacilli</taxon>
        <taxon>Lactobacillales</taxon>
        <taxon>Lactobacillaceae</taxon>
        <taxon>Weissella</taxon>
    </lineage>
</organism>
<dbReference type="GeneID" id="94546401"/>
<sequence>MLLSGNDLIEKVTNDTFVHQTWTAADQATIVLDTMFTFVQKHLAAGDLLSVETLVSGDEPIHLALETNLVNLPIRYANQLGKIVINDPEAEVNLYMYVEHPLVTHSGMRIELAASVAAYLDDPDSVNAKISEFYNRELQTINEAVLAATEMAAADDDAAK</sequence>
<evidence type="ECO:0000313" key="1">
    <source>
        <dbReference type="EMBL" id="RDL05435.1"/>
    </source>
</evidence>
<accession>A0A288QC17</accession>
<dbReference type="RefSeq" id="WP_070230416.1">
    <property type="nucleotide sequence ID" value="NZ_BJYO01000004.1"/>
</dbReference>
<dbReference type="AlphaFoldDB" id="A0A288QC17"/>
<dbReference type="EMBL" id="QRAS01000003">
    <property type="protein sequence ID" value="RDL05435.1"/>
    <property type="molecule type" value="Genomic_DNA"/>
</dbReference>
<comment type="caution">
    <text evidence="1">The sequence shown here is derived from an EMBL/GenBank/DDBJ whole genome shotgun (WGS) entry which is preliminary data.</text>
</comment>
<reference evidence="1 2" key="1">
    <citation type="submission" date="2018-07" db="EMBL/GenBank/DDBJ databases">
        <title>Genomic Encyclopedia of Type Strains, Phase III (KMG-III): the genomes of soil and plant-associated and newly described type strains.</title>
        <authorList>
            <person name="Whitman W."/>
        </authorList>
    </citation>
    <scope>NUCLEOTIDE SEQUENCE [LARGE SCALE GENOMIC DNA]</scope>
    <source>
        <strain evidence="1 2">CECT 7031</strain>
    </source>
</reference>
<dbReference type="Proteomes" id="UP000254912">
    <property type="component" value="Unassembled WGS sequence"/>
</dbReference>
<protein>
    <submittedName>
        <fullName evidence="1">Uncharacterized protein</fullName>
    </submittedName>
</protein>
<proteinExistence type="predicted"/>
<name>A0A288QC17_9LACO</name>
<evidence type="ECO:0000313" key="2">
    <source>
        <dbReference type="Proteomes" id="UP000254912"/>
    </source>
</evidence>
<gene>
    <name evidence="1" type="ORF">DFP99_1397</name>
</gene>
<dbReference type="KEGG" id="wso:WSWS_01213"/>